<evidence type="ECO:0000313" key="1">
    <source>
        <dbReference type="Proteomes" id="UP000887578"/>
    </source>
</evidence>
<name>A0A914P9L8_9BILA</name>
<dbReference type="InterPro" id="IPR011990">
    <property type="entry name" value="TPR-like_helical_dom_sf"/>
</dbReference>
<protein>
    <submittedName>
        <fullName evidence="2">Tetratricopeptide repeat protein</fullName>
    </submittedName>
</protein>
<sequence length="154" mass="18043">MEAFKKNDPEKLVKSLAKAIRLHPKIIEVPDFYKQILEERIEIYPNDLDSLVCYIQMETERGIWRENISKASAQFPDDEYLALSTAQFLLIYKKDAKAALNHVEQVLKIFPEYEYLLYCKIRAVQLFNVESDAYFKSIDALLAALHIMIRLKIN</sequence>
<keyword evidence="1" id="KW-1185">Reference proteome</keyword>
<evidence type="ECO:0000313" key="2">
    <source>
        <dbReference type="WBParaSite" id="PDA_v2.g11941.t1"/>
    </source>
</evidence>
<reference evidence="2" key="1">
    <citation type="submission" date="2022-11" db="UniProtKB">
        <authorList>
            <consortium name="WormBaseParasite"/>
        </authorList>
    </citation>
    <scope>IDENTIFICATION</scope>
</reference>
<accession>A0A914P9L8</accession>
<dbReference type="Proteomes" id="UP000887578">
    <property type="component" value="Unplaced"/>
</dbReference>
<organism evidence="1 2">
    <name type="scientific">Panagrolaimus davidi</name>
    <dbReference type="NCBI Taxonomy" id="227884"/>
    <lineage>
        <taxon>Eukaryota</taxon>
        <taxon>Metazoa</taxon>
        <taxon>Ecdysozoa</taxon>
        <taxon>Nematoda</taxon>
        <taxon>Chromadorea</taxon>
        <taxon>Rhabditida</taxon>
        <taxon>Tylenchina</taxon>
        <taxon>Panagrolaimomorpha</taxon>
        <taxon>Panagrolaimoidea</taxon>
        <taxon>Panagrolaimidae</taxon>
        <taxon>Panagrolaimus</taxon>
    </lineage>
</organism>
<dbReference type="SUPFAM" id="SSF48452">
    <property type="entry name" value="TPR-like"/>
    <property type="match status" value="1"/>
</dbReference>
<dbReference type="WBParaSite" id="PDA_v2.g11941.t1">
    <property type="protein sequence ID" value="PDA_v2.g11941.t1"/>
    <property type="gene ID" value="PDA_v2.g11941"/>
</dbReference>
<dbReference type="AlphaFoldDB" id="A0A914P9L8"/>
<proteinExistence type="predicted"/>